<feature type="transmembrane region" description="Helical" evidence="1">
    <location>
        <begin position="415"/>
        <end position="444"/>
    </location>
</feature>
<protein>
    <recommendedName>
        <fullName evidence="2">DUF112 domain-containing protein</fullName>
    </recommendedName>
</protein>
<dbReference type="PANTHER" id="PTHR35342:SF5">
    <property type="entry name" value="TRICARBOXYLIC TRANSPORT PROTEIN"/>
    <property type="match status" value="1"/>
</dbReference>
<dbReference type="Proteomes" id="UP001337723">
    <property type="component" value="Chromosome"/>
</dbReference>
<evidence type="ECO:0000313" key="4">
    <source>
        <dbReference type="Proteomes" id="UP001337723"/>
    </source>
</evidence>
<evidence type="ECO:0000313" key="3">
    <source>
        <dbReference type="EMBL" id="BDW85918.1"/>
    </source>
</evidence>
<gene>
    <name evidence="3" type="ORF">MACH21_20950</name>
</gene>
<feature type="transmembrane region" description="Helical" evidence="1">
    <location>
        <begin position="259"/>
        <end position="283"/>
    </location>
</feature>
<feature type="transmembrane region" description="Helical" evidence="1">
    <location>
        <begin position="323"/>
        <end position="343"/>
    </location>
</feature>
<feature type="transmembrane region" description="Helical" evidence="1">
    <location>
        <begin position="20"/>
        <end position="39"/>
    </location>
</feature>
<dbReference type="Pfam" id="PF01970">
    <property type="entry name" value="TctA"/>
    <property type="match status" value="1"/>
</dbReference>
<dbReference type="EMBL" id="AP027266">
    <property type="protein sequence ID" value="BDW85918.1"/>
    <property type="molecule type" value="Genomic_DNA"/>
</dbReference>
<dbReference type="InterPro" id="IPR002823">
    <property type="entry name" value="DUF112_TM"/>
</dbReference>
<reference evidence="3 4" key="1">
    <citation type="submission" date="2023-01" db="EMBL/GenBank/DDBJ databases">
        <title>Complete genome sequence of Roseicyclus marinus strain Dej080120_10.</title>
        <authorList>
            <person name="Ueki S."/>
            <person name="Maruyama F."/>
        </authorList>
    </citation>
    <scope>NUCLEOTIDE SEQUENCE [LARGE SCALE GENOMIC DNA]</scope>
    <source>
        <strain evidence="3 4">Dej080120_10</strain>
    </source>
</reference>
<feature type="transmembrane region" description="Helical" evidence="1">
    <location>
        <begin position="165"/>
        <end position="184"/>
    </location>
</feature>
<dbReference type="RefSeq" id="WP_338271771.1">
    <property type="nucleotide sequence ID" value="NZ_AP027266.1"/>
</dbReference>
<feature type="domain" description="DUF112" evidence="2">
    <location>
        <begin position="20"/>
        <end position="440"/>
    </location>
</feature>
<dbReference type="KEGG" id="rmai:MACH21_20950"/>
<proteinExistence type="predicted"/>
<feature type="transmembrane region" description="Helical" evidence="1">
    <location>
        <begin position="107"/>
        <end position="132"/>
    </location>
</feature>
<feature type="transmembrane region" description="Helical" evidence="1">
    <location>
        <begin position="204"/>
        <end position="226"/>
    </location>
</feature>
<keyword evidence="4" id="KW-1185">Reference proteome</keyword>
<feature type="transmembrane region" description="Helical" evidence="1">
    <location>
        <begin position="389"/>
        <end position="408"/>
    </location>
</feature>
<organism evidence="3 4">
    <name type="scientific">Roseicyclus marinus</name>
    <dbReference type="NCBI Taxonomy" id="2161673"/>
    <lineage>
        <taxon>Bacteria</taxon>
        <taxon>Pseudomonadati</taxon>
        <taxon>Pseudomonadota</taxon>
        <taxon>Alphaproteobacteria</taxon>
        <taxon>Rhodobacterales</taxon>
        <taxon>Roseobacteraceae</taxon>
        <taxon>Roseicyclus</taxon>
    </lineage>
</organism>
<evidence type="ECO:0000259" key="2">
    <source>
        <dbReference type="Pfam" id="PF01970"/>
    </source>
</evidence>
<keyword evidence="1" id="KW-0472">Membrane</keyword>
<name>A0AA48KKI7_9RHOB</name>
<keyword evidence="1" id="KW-1133">Transmembrane helix</keyword>
<feature type="transmembrane region" description="Helical" evidence="1">
    <location>
        <begin position="138"/>
        <end position="158"/>
    </location>
</feature>
<feature type="transmembrane region" description="Helical" evidence="1">
    <location>
        <begin position="471"/>
        <end position="491"/>
    </location>
</feature>
<accession>A0AA48KKI7</accession>
<sequence length="510" mass="53464">MELLANFALGLETALSPTNLLFCFLGVFLGTFVGVIPGVGPLAAISMLFPITFYLDPTAALIMLAGIYYGTTYGGSTASILLNIPGATSSAVTCLDGYPMAQQGRAGVALFMTTIASFAGGSIGIIILSLFSPIIADYALTFGPAEYFALMVLGLVAASTIANASPAKGLAMVILGMLIATVGTDSQSGAARFTFGSMSLLDGFGISAMAMGLFGIGEILSSVGAARSDKIDKSSAKWKNMMPTRDDWRRSWMPGLRGSSIGAFFGALPGTGPSIAAFMAYAVEKRVSKTPERFGTGAIEGIVAPETANNSADQTAFIPTLTLGIPGSATMALMLGALMVHGIQPGPTLIVQQPALFWGLIMSFWIGNLLLLVLNLPLIGLWVRLLLVPYHYLYPAILVFICIGAYSVRTNPADVLMVLGFGVLGYAMRLASLPAAPLLLGFVLGPLLEIQFRRAMVLARGDFTAILERPMAGTVLALAALMLVWTVFGAVQRHRRRLAAAAHTSVGGKR</sequence>
<dbReference type="PANTHER" id="PTHR35342">
    <property type="entry name" value="TRICARBOXYLIC TRANSPORT PROTEIN"/>
    <property type="match status" value="1"/>
</dbReference>
<keyword evidence="1" id="KW-0812">Transmembrane</keyword>
<feature type="transmembrane region" description="Helical" evidence="1">
    <location>
        <begin position="355"/>
        <end position="383"/>
    </location>
</feature>
<evidence type="ECO:0000256" key="1">
    <source>
        <dbReference type="SAM" id="Phobius"/>
    </source>
</evidence>
<dbReference type="AlphaFoldDB" id="A0AA48KKI7"/>